<keyword evidence="2" id="KW-1003">Cell membrane</keyword>
<comment type="catalytic activity">
    <reaction evidence="15">
        <text>L-tyrosyl-[protein] + ATP = O-phospho-L-tyrosyl-[protein] + ADP + H(+)</text>
        <dbReference type="Rhea" id="RHEA:10596"/>
        <dbReference type="Rhea" id="RHEA-COMP:10136"/>
        <dbReference type="Rhea" id="RHEA-COMP:20101"/>
        <dbReference type="ChEBI" id="CHEBI:15378"/>
        <dbReference type="ChEBI" id="CHEBI:30616"/>
        <dbReference type="ChEBI" id="CHEBI:46858"/>
        <dbReference type="ChEBI" id="CHEBI:61978"/>
        <dbReference type="ChEBI" id="CHEBI:456216"/>
        <dbReference type="EC" id="2.7.10.1"/>
    </reaction>
</comment>
<keyword evidence="7" id="KW-0418">Kinase</keyword>
<protein>
    <submittedName>
        <fullName evidence="21">Discoidin domain-containing receptor 2</fullName>
    </submittedName>
</protein>
<dbReference type="GO" id="GO:0051897">
    <property type="term" value="P:positive regulation of phosphatidylinositol 3-kinase/protein kinase B signal transduction"/>
    <property type="evidence" value="ECO:0007669"/>
    <property type="project" value="TreeGrafter"/>
</dbReference>
<dbReference type="InterPro" id="IPR008979">
    <property type="entry name" value="Galactose-bd-like_sf"/>
</dbReference>
<keyword evidence="9 18" id="KW-1133">Transmembrane helix</keyword>
<keyword evidence="10 18" id="KW-0472">Membrane</keyword>
<keyword evidence="14" id="KW-0325">Glycoprotein</keyword>
<dbReference type="GO" id="GO:0038062">
    <property type="term" value="F:protein tyrosine kinase collagen receptor activity"/>
    <property type="evidence" value="ECO:0007669"/>
    <property type="project" value="TreeGrafter"/>
</dbReference>
<dbReference type="PANTHER" id="PTHR24416:SF580">
    <property type="entry name" value="DISCOIDIN DOMAIN RECEPTOR, ISOFORM F"/>
    <property type="match status" value="1"/>
</dbReference>
<evidence type="ECO:0000313" key="22">
    <source>
        <dbReference type="Proteomes" id="UP000053105"/>
    </source>
</evidence>
<keyword evidence="12" id="KW-1015">Disulfide bond</keyword>
<evidence type="ECO:0000256" key="11">
    <source>
        <dbReference type="ARBA" id="ARBA00023137"/>
    </source>
</evidence>
<dbReference type="GO" id="GO:0048468">
    <property type="term" value="P:cell development"/>
    <property type="evidence" value="ECO:0007669"/>
    <property type="project" value="UniProtKB-ARBA"/>
</dbReference>
<evidence type="ECO:0000256" key="6">
    <source>
        <dbReference type="ARBA" id="ARBA00022741"/>
    </source>
</evidence>
<evidence type="ECO:0000256" key="9">
    <source>
        <dbReference type="ARBA" id="ARBA00022989"/>
    </source>
</evidence>
<feature type="compositionally biased region" description="Basic and acidic residues" evidence="17">
    <location>
        <begin position="641"/>
        <end position="657"/>
    </location>
</feature>
<dbReference type="FunFam" id="1.10.510.10:FF:001512">
    <property type="entry name" value="Receptor tyrosine-protein kinase erbB-2"/>
    <property type="match status" value="1"/>
</dbReference>
<keyword evidence="11" id="KW-0829">Tyrosine-protein kinase</keyword>
<evidence type="ECO:0000256" key="13">
    <source>
        <dbReference type="ARBA" id="ARBA00023170"/>
    </source>
</evidence>
<dbReference type="SUPFAM" id="SSF56112">
    <property type="entry name" value="Protein kinase-like (PK-like)"/>
    <property type="match status" value="1"/>
</dbReference>
<dbReference type="GO" id="GO:0005886">
    <property type="term" value="C:plasma membrane"/>
    <property type="evidence" value="ECO:0007669"/>
    <property type="project" value="UniProtKB-SubCell"/>
</dbReference>
<name>A0A0N0U7N2_9HYME</name>
<feature type="region of interest" description="Disordered" evidence="17">
    <location>
        <begin position="1"/>
        <end position="43"/>
    </location>
</feature>
<dbReference type="OrthoDB" id="6071166at2759"/>
<evidence type="ECO:0000256" key="3">
    <source>
        <dbReference type="ARBA" id="ARBA00022679"/>
    </source>
</evidence>
<evidence type="ECO:0000256" key="8">
    <source>
        <dbReference type="ARBA" id="ARBA00022840"/>
    </source>
</evidence>
<keyword evidence="5" id="KW-0732">Signal</keyword>
<dbReference type="CDD" id="cd00057">
    <property type="entry name" value="FA58C"/>
    <property type="match status" value="1"/>
</dbReference>
<keyword evidence="4 18" id="KW-0812">Transmembrane</keyword>
<dbReference type="GO" id="GO:0048680">
    <property type="term" value="P:positive regulation of axon regeneration"/>
    <property type="evidence" value="ECO:0007669"/>
    <property type="project" value="UniProtKB-ARBA"/>
</dbReference>
<evidence type="ECO:0000256" key="18">
    <source>
        <dbReference type="SAM" id="Phobius"/>
    </source>
</evidence>
<keyword evidence="8" id="KW-0067">ATP-binding</keyword>
<feature type="transmembrane region" description="Helical" evidence="18">
    <location>
        <begin position="552"/>
        <end position="571"/>
    </location>
</feature>
<evidence type="ECO:0000256" key="15">
    <source>
        <dbReference type="ARBA" id="ARBA00051243"/>
    </source>
</evidence>
<comment type="subcellular location">
    <subcellularLocation>
        <location evidence="1">Cell membrane</location>
        <topology evidence="1">Single-pass type I membrane protein</topology>
    </subcellularLocation>
</comment>
<evidence type="ECO:0000259" key="20">
    <source>
        <dbReference type="PROSITE" id="PS50022"/>
    </source>
</evidence>
<dbReference type="Gene3D" id="2.60.120.260">
    <property type="entry name" value="Galactose-binding domain-like"/>
    <property type="match status" value="1"/>
</dbReference>
<keyword evidence="13 21" id="KW-0675">Receptor</keyword>
<feature type="region of interest" description="Disordered" evidence="17">
    <location>
        <begin position="641"/>
        <end position="680"/>
    </location>
</feature>
<dbReference type="SUPFAM" id="SSF49785">
    <property type="entry name" value="Galactose-binding domain-like"/>
    <property type="match status" value="1"/>
</dbReference>
<evidence type="ECO:0000256" key="7">
    <source>
        <dbReference type="ARBA" id="ARBA00022777"/>
    </source>
</evidence>
<dbReference type="PROSITE" id="PS01286">
    <property type="entry name" value="FA58C_2"/>
    <property type="match status" value="1"/>
</dbReference>
<evidence type="ECO:0000256" key="1">
    <source>
        <dbReference type="ARBA" id="ARBA00004251"/>
    </source>
</evidence>
<feature type="domain" description="F5/8 type C" evidence="20">
    <location>
        <begin position="101"/>
        <end position="256"/>
    </location>
</feature>
<dbReference type="InterPro" id="IPR000421">
    <property type="entry name" value="FA58C"/>
</dbReference>
<dbReference type="PRINTS" id="PR00109">
    <property type="entry name" value="TYRKINASE"/>
</dbReference>
<proteinExistence type="inferred from homology"/>
<evidence type="ECO:0000256" key="5">
    <source>
        <dbReference type="ARBA" id="ARBA00022729"/>
    </source>
</evidence>
<dbReference type="Pfam" id="PF21114">
    <property type="entry name" value="DDR1-2_DS-like"/>
    <property type="match status" value="1"/>
</dbReference>
<feature type="domain" description="Protein kinase" evidence="19">
    <location>
        <begin position="756"/>
        <end position="1036"/>
    </location>
</feature>
<dbReference type="GO" id="GO:0005518">
    <property type="term" value="F:collagen binding"/>
    <property type="evidence" value="ECO:0007669"/>
    <property type="project" value="TreeGrafter"/>
</dbReference>
<dbReference type="GO" id="GO:0005524">
    <property type="term" value="F:ATP binding"/>
    <property type="evidence" value="ECO:0007669"/>
    <property type="project" value="UniProtKB-KW"/>
</dbReference>
<dbReference type="EMBL" id="KQ435690">
    <property type="protein sequence ID" value="KOX81178.1"/>
    <property type="molecule type" value="Genomic_DNA"/>
</dbReference>
<dbReference type="SMART" id="SM00220">
    <property type="entry name" value="S_TKc"/>
    <property type="match status" value="1"/>
</dbReference>
<dbReference type="Gene3D" id="2.60.120.1190">
    <property type="match status" value="1"/>
</dbReference>
<dbReference type="InterPro" id="IPR008266">
    <property type="entry name" value="Tyr_kinase_AS"/>
</dbReference>
<dbReference type="FunFam" id="2.60.120.260:FF:000007">
    <property type="entry name" value="Discoidin domain receptor tyrosine kinase 1"/>
    <property type="match status" value="1"/>
</dbReference>
<comment type="similarity">
    <text evidence="16">Belongs to the protein kinase superfamily. Tyr protein kinase family. Insulin receptor subfamily.</text>
</comment>
<evidence type="ECO:0000259" key="19">
    <source>
        <dbReference type="PROSITE" id="PS50011"/>
    </source>
</evidence>
<dbReference type="InterPro" id="IPR050122">
    <property type="entry name" value="RTK"/>
</dbReference>
<dbReference type="InterPro" id="IPR000719">
    <property type="entry name" value="Prot_kinase_dom"/>
</dbReference>
<keyword evidence="6" id="KW-0547">Nucleotide-binding</keyword>
<evidence type="ECO:0000256" key="16">
    <source>
        <dbReference type="ARBA" id="ARBA00061639"/>
    </source>
</evidence>
<dbReference type="PROSITE" id="PS50022">
    <property type="entry name" value="FA58C_3"/>
    <property type="match status" value="1"/>
</dbReference>
<evidence type="ECO:0000256" key="12">
    <source>
        <dbReference type="ARBA" id="ARBA00023157"/>
    </source>
</evidence>
<organism evidence="21 22">
    <name type="scientific">Melipona quadrifasciata</name>
    <dbReference type="NCBI Taxonomy" id="166423"/>
    <lineage>
        <taxon>Eukaryota</taxon>
        <taxon>Metazoa</taxon>
        <taxon>Ecdysozoa</taxon>
        <taxon>Arthropoda</taxon>
        <taxon>Hexapoda</taxon>
        <taxon>Insecta</taxon>
        <taxon>Pterygota</taxon>
        <taxon>Neoptera</taxon>
        <taxon>Endopterygota</taxon>
        <taxon>Hymenoptera</taxon>
        <taxon>Apocrita</taxon>
        <taxon>Aculeata</taxon>
        <taxon>Apoidea</taxon>
        <taxon>Anthophila</taxon>
        <taxon>Apidae</taxon>
        <taxon>Melipona</taxon>
    </lineage>
</organism>
<gene>
    <name evidence="21" type="ORF">WN51_00085</name>
</gene>
<accession>A0A0N0U7N2</accession>
<keyword evidence="22" id="KW-1185">Reference proteome</keyword>
<dbReference type="Proteomes" id="UP000053105">
    <property type="component" value="Unassembled WGS sequence"/>
</dbReference>
<reference evidence="21 22" key="1">
    <citation type="submission" date="2015-07" db="EMBL/GenBank/DDBJ databases">
        <title>The genome of Melipona quadrifasciata.</title>
        <authorList>
            <person name="Pan H."/>
            <person name="Kapheim K."/>
        </authorList>
    </citation>
    <scope>NUCLEOTIDE SEQUENCE [LARGE SCALE GENOMIC DNA]</scope>
    <source>
        <strain evidence="21">0111107301</strain>
        <tissue evidence="21">Whole body</tissue>
    </source>
</reference>
<dbReference type="GO" id="GO:0030182">
    <property type="term" value="P:neuron differentiation"/>
    <property type="evidence" value="ECO:0007669"/>
    <property type="project" value="UniProtKB-ARBA"/>
</dbReference>
<evidence type="ECO:0000256" key="14">
    <source>
        <dbReference type="ARBA" id="ARBA00023180"/>
    </source>
</evidence>
<dbReference type="PANTHER" id="PTHR24416">
    <property type="entry name" value="TYROSINE-PROTEIN KINASE RECEPTOR"/>
    <property type="match status" value="1"/>
</dbReference>
<evidence type="ECO:0000256" key="17">
    <source>
        <dbReference type="SAM" id="MobiDB-lite"/>
    </source>
</evidence>
<dbReference type="InterPro" id="IPR011009">
    <property type="entry name" value="Kinase-like_dom_sf"/>
</dbReference>
<keyword evidence="3" id="KW-0808">Transferase</keyword>
<dbReference type="Gene3D" id="1.10.510.10">
    <property type="entry name" value="Transferase(Phosphotransferase) domain 1"/>
    <property type="match status" value="1"/>
</dbReference>
<dbReference type="SMART" id="SM00231">
    <property type="entry name" value="FA58C"/>
    <property type="match status" value="1"/>
</dbReference>
<dbReference type="Gene3D" id="3.30.200.20">
    <property type="entry name" value="Phosphorylase Kinase, domain 1"/>
    <property type="match status" value="1"/>
</dbReference>
<dbReference type="InterPro" id="IPR001245">
    <property type="entry name" value="Ser-Thr/Tyr_kinase_cat_dom"/>
</dbReference>
<dbReference type="PROSITE" id="PS50011">
    <property type="entry name" value="PROTEIN_KINASE_DOM"/>
    <property type="match status" value="1"/>
</dbReference>
<evidence type="ECO:0000256" key="4">
    <source>
        <dbReference type="ARBA" id="ARBA00022692"/>
    </source>
</evidence>
<evidence type="ECO:0000256" key="10">
    <source>
        <dbReference type="ARBA" id="ARBA00023136"/>
    </source>
</evidence>
<dbReference type="Pfam" id="PF00754">
    <property type="entry name" value="F5_F8_type_C"/>
    <property type="match status" value="1"/>
</dbReference>
<dbReference type="InterPro" id="IPR048525">
    <property type="entry name" value="DDR1-2_DS-like"/>
</dbReference>
<feature type="transmembrane region" description="Helical" evidence="18">
    <location>
        <begin position="473"/>
        <end position="495"/>
    </location>
</feature>
<dbReference type="Pfam" id="PF07714">
    <property type="entry name" value="PK_Tyr_Ser-Thr"/>
    <property type="match status" value="1"/>
</dbReference>
<feature type="compositionally biased region" description="Polar residues" evidence="17">
    <location>
        <begin position="665"/>
        <end position="680"/>
    </location>
</feature>
<dbReference type="GO" id="GO:0043235">
    <property type="term" value="C:receptor complex"/>
    <property type="evidence" value="ECO:0007669"/>
    <property type="project" value="TreeGrafter"/>
</dbReference>
<dbReference type="AlphaFoldDB" id="A0A0N0U7N2"/>
<evidence type="ECO:0000313" key="21">
    <source>
        <dbReference type="EMBL" id="KOX81178.1"/>
    </source>
</evidence>
<sequence>MVSSLGPGETEDLEYRTTEQGGKALKGRRALAGGQRRATKRRGGPVKTIFRITVLPAGIVYGQPIRSNETQSVAENNRGFQQRAGATDVPRDGIEYLTRACNQSLGMESGDIPDSAITASSSYVTNVGPRNGRLRKETAGGAWCPKNQIERGIREWLQVDLSGPHVITGVQSQGRYDRGRGQEYVEEYTLEYRRPGFIEWQRYKRWDKKEVLAGNSDTSTVVSHRLVPPIFASQIRILPHSEHRRTVCLRIELRGCQDTGGVVSYTIPESPTVELSDISYDGKRQDNLLTDGLGRLVDGDVGADNYRLDMGDGRGTGWVAWMRDTFVDDYVELVFEFEVAWIFEAVHIYTNNYFSRDVQVFSKADVWFSVDGATYEEEPLSYSYIPDIVLENARNVSIGLHEHHGRFVKMHLYFAGRWIMISEVTFEGTNPYENTTEESASEFSNREIPMNPEVDLNLQTITAAGEGQEYLEVLIGVLTAIILLLLLVFVIVLLLNRRQKLQSSPTVLKNPFGFAINMKTKVNKNELVNKAAINVIYCHYHYLNLNNILYKYYTNFIFAVLILHFHLYHYGMFFSDFSGLLLNLTPGGMLTETANHVSPDMPEDGSMHESLTMEQFNSPLVSPQYKSTYAIVATSESPKDLKDVNVSEESVRLDTRPESTIGPASCSSSPTNSPARHSQHYRTLQSYTSPTAKLNIAATSNHQRDVDQIHSKRWHTAPKEKHKIPAPVVSWNIAPSMNKPYKCKEIEPTNIPRQCLRTTEKLGSRNIGEAIVCETVGLEDVVADAPRLVVARVPTCAGDIRAGSTTDQIREVRFLSSLSDPNVARILGVCTVEPVPWTIIEYTELGDLAHYLQYSVPLTGTLRPSCNLKALSCLMYMGAQIASGMRFLESKNLVHKDLAARNCLVGRSYTVKVTDIAMCSDLYKKDYSDIGGRPPAPIRWLPWESILLDRYTCSSSVWSFAVTLWEVMSLAREKPFQHLTNDQVIQNAEHMYYGAELQIYLPKPTMCPEEVYKMMCSCWRRDETSRPTFKDIYKFMKNIIADYRPGA</sequence>
<dbReference type="PROSITE" id="PS00109">
    <property type="entry name" value="PROTEIN_KINASE_TYR"/>
    <property type="match status" value="1"/>
</dbReference>
<evidence type="ECO:0000256" key="2">
    <source>
        <dbReference type="ARBA" id="ARBA00022475"/>
    </source>
</evidence>